<dbReference type="Pfam" id="PF04014">
    <property type="entry name" value="MazE_antitoxin"/>
    <property type="match status" value="1"/>
</dbReference>
<dbReference type="EMBL" id="JAVCWF010000001">
    <property type="protein sequence ID" value="MDQ7938487.1"/>
    <property type="molecule type" value="Genomic_DNA"/>
</dbReference>
<protein>
    <recommendedName>
        <fullName evidence="1">SpoVT-AbrB domain-containing protein</fullName>
    </recommendedName>
</protein>
<dbReference type="InterPro" id="IPR007159">
    <property type="entry name" value="SpoVT-AbrB_dom"/>
</dbReference>
<accession>A0ABU1AC15</accession>
<keyword evidence="3" id="KW-1185">Reference proteome</keyword>
<feature type="domain" description="SpoVT-AbrB" evidence="1">
    <location>
        <begin position="2"/>
        <end position="35"/>
    </location>
</feature>
<reference evidence="2 3" key="1">
    <citation type="journal article" date="2023" name="Int. J. Syst. Evol. Microbiol.">
        <title>Lactiplantibacillus brownii sp. nov., a novel psychrotolerant species isolated from sauerkraut.</title>
        <authorList>
            <person name="Heng Y.C."/>
            <person name="Silvaraju S."/>
            <person name="Lee J.K.Y."/>
            <person name="Kittelmann S."/>
        </authorList>
    </citation>
    <scope>NUCLEOTIDE SEQUENCE [LARGE SCALE GENOMIC DNA]</scope>
    <source>
        <strain evidence="2 3">WILCCON 0030</strain>
    </source>
</reference>
<comment type="caution">
    <text evidence="2">The sequence shown here is derived from an EMBL/GenBank/DDBJ whole genome shotgun (WGS) entry which is preliminary data.</text>
</comment>
<dbReference type="Gene3D" id="2.10.260.10">
    <property type="match status" value="1"/>
</dbReference>
<proteinExistence type="predicted"/>
<evidence type="ECO:0000313" key="3">
    <source>
        <dbReference type="Proteomes" id="UP001227831"/>
    </source>
</evidence>
<dbReference type="Proteomes" id="UP001227831">
    <property type="component" value="Unassembled WGS sequence"/>
</dbReference>
<dbReference type="RefSeq" id="WP_308704165.1">
    <property type="nucleotide sequence ID" value="NZ_AP027463.1"/>
</dbReference>
<evidence type="ECO:0000313" key="2">
    <source>
        <dbReference type="EMBL" id="MDQ7938487.1"/>
    </source>
</evidence>
<name>A0ABU1AC15_9LACO</name>
<gene>
    <name evidence="2" type="ORF">RA086_12795</name>
</gene>
<sequence>MAITIPAEIVNKLQLVKGEKVKITLNQDQTLTVDPNIGIEDKVLDDLVDHALTHYSETLSRLAESDD</sequence>
<organism evidence="2 3">
    <name type="scientific">Lactiplantibacillus brownii</name>
    <dbReference type="NCBI Taxonomy" id="3069269"/>
    <lineage>
        <taxon>Bacteria</taxon>
        <taxon>Bacillati</taxon>
        <taxon>Bacillota</taxon>
        <taxon>Bacilli</taxon>
        <taxon>Lactobacillales</taxon>
        <taxon>Lactobacillaceae</taxon>
        <taxon>Lactiplantibacillus</taxon>
    </lineage>
</organism>
<evidence type="ECO:0000259" key="1">
    <source>
        <dbReference type="Pfam" id="PF04014"/>
    </source>
</evidence>